<dbReference type="AlphaFoldDB" id="A0A834IUV7"/>
<organism evidence="2 3">
    <name type="scientific">Rhynchophorus ferrugineus</name>
    <name type="common">Red palm weevil</name>
    <name type="synonym">Curculio ferrugineus</name>
    <dbReference type="NCBI Taxonomy" id="354439"/>
    <lineage>
        <taxon>Eukaryota</taxon>
        <taxon>Metazoa</taxon>
        <taxon>Ecdysozoa</taxon>
        <taxon>Arthropoda</taxon>
        <taxon>Hexapoda</taxon>
        <taxon>Insecta</taxon>
        <taxon>Pterygota</taxon>
        <taxon>Neoptera</taxon>
        <taxon>Endopterygota</taxon>
        <taxon>Coleoptera</taxon>
        <taxon>Polyphaga</taxon>
        <taxon>Cucujiformia</taxon>
        <taxon>Curculionidae</taxon>
        <taxon>Dryophthorinae</taxon>
        <taxon>Rhynchophorus</taxon>
    </lineage>
</organism>
<keyword evidence="3" id="KW-1185">Reference proteome</keyword>
<protein>
    <submittedName>
        <fullName evidence="2">Uncharacterized protein</fullName>
    </submittedName>
</protein>
<proteinExistence type="predicted"/>
<dbReference type="Proteomes" id="UP000625711">
    <property type="component" value="Unassembled WGS sequence"/>
</dbReference>
<evidence type="ECO:0000313" key="3">
    <source>
        <dbReference type="Proteomes" id="UP000625711"/>
    </source>
</evidence>
<gene>
    <name evidence="2" type="ORF">GWI33_005129</name>
</gene>
<sequence>MGGSAEALKNPFNIQEITRTKRPGYNQEVAGRAYRRKNDNNNNAEKLPPGQNDTHKKMVQEKSPSLSSSWPR</sequence>
<evidence type="ECO:0000313" key="2">
    <source>
        <dbReference type="EMBL" id="KAF7286491.1"/>
    </source>
</evidence>
<dbReference type="EMBL" id="JAACXV010000025">
    <property type="protein sequence ID" value="KAF7286491.1"/>
    <property type="molecule type" value="Genomic_DNA"/>
</dbReference>
<feature type="region of interest" description="Disordered" evidence="1">
    <location>
        <begin position="1"/>
        <end position="72"/>
    </location>
</feature>
<comment type="caution">
    <text evidence="2">The sequence shown here is derived from an EMBL/GenBank/DDBJ whole genome shotgun (WGS) entry which is preliminary data.</text>
</comment>
<feature type="compositionally biased region" description="Polar residues" evidence="1">
    <location>
        <begin position="62"/>
        <end position="72"/>
    </location>
</feature>
<accession>A0A834IUV7</accession>
<reference evidence="2" key="1">
    <citation type="submission" date="2020-08" db="EMBL/GenBank/DDBJ databases">
        <title>Genome sequencing and assembly of the red palm weevil Rhynchophorus ferrugineus.</title>
        <authorList>
            <person name="Dias G.B."/>
            <person name="Bergman C.M."/>
            <person name="Manee M."/>
        </authorList>
    </citation>
    <scope>NUCLEOTIDE SEQUENCE</scope>
    <source>
        <strain evidence="2">AA-2017</strain>
        <tissue evidence="2">Whole larva</tissue>
    </source>
</reference>
<name>A0A834IUV7_RHYFE</name>
<evidence type="ECO:0000256" key="1">
    <source>
        <dbReference type="SAM" id="MobiDB-lite"/>
    </source>
</evidence>